<sequence length="103" mass="11738">MYFKIILFTLIICIINQVKITENAPLNEESSTLEYYYNKNLEYLEMKANGEFLKSTTLPSLHEAKFKKRSKRMLAPTVALPPPSEKSSENGNGCVFCGNQQNL</sequence>
<proteinExistence type="predicted"/>
<evidence type="ECO:0000256" key="1">
    <source>
        <dbReference type="SAM" id="MobiDB-lite"/>
    </source>
</evidence>
<protein>
    <submittedName>
        <fullName evidence="3">Uncharacterized protein</fullName>
    </submittedName>
</protein>
<dbReference type="AlphaFoldDB" id="A0A6V7VIR7"/>
<keyword evidence="2" id="KW-0732">Signal</keyword>
<organism evidence="3 4">
    <name type="scientific">Meloidogyne enterolobii</name>
    <name type="common">Root-knot nematode worm</name>
    <name type="synonym">Meloidogyne mayaguensis</name>
    <dbReference type="NCBI Taxonomy" id="390850"/>
    <lineage>
        <taxon>Eukaryota</taxon>
        <taxon>Metazoa</taxon>
        <taxon>Ecdysozoa</taxon>
        <taxon>Nematoda</taxon>
        <taxon>Chromadorea</taxon>
        <taxon>Rhabditida</taxon>
        <taxon>Tylenchina</taxon>
        <taxon>Tylenchomorpha</taxon>
        <taxon>Tylenchoidea</taxon>
        <taxon>Meloidogynidae</taxon>
        <taxon>Meloidogyninae</taxon>
        <taxon>Meloidogyne</taxon>
    </lineage>
</organism>
<gene>
    <name evidence="3" type="ORF">MENT_LOCUS26556</name>
</gene>
<feature type="signal peptide" evidence="2">
    <location>
        <begin position="1"/>
        <end position="20"/>
    </location>
</feature>
<feature type="region of interest" description="Disordered" evidence="1">
    <location>
        <begin position="78"/>
        <end position="103"/>
    </location>
</feature>
<accession>A0A6V7VIR7</accession>
<evidence type="ECO:0000256" key="2">
    <source>
        <dbReference type="SAM" id="SignalP"/>
    </source>
</evidence>
<comment type="caution">
    <text evidence="3">The sequence shown here is derived from an EMBL/GenBank/DDBJ whole genome shotgun (WGS) entry which is preliminary data.</text>
</comment>
<dbReference type="Proteomes" id="UP000580250">
    <property type="component" value="Unassembled WGS sequence"/>
</dbReference>
<name>A0A6V7VIR7_MELEN</name>
<evidence type="ECO:0000313" key="4">
    <source>
        <dbReference type="Proteomes" id="UP000580250"/>
    </source>
</evidence>
<evidence type="ECO:0000313" key="3">
    <source>
        <dbReference type="EMBL" id="CAD2174859.1"/>
    </source>
</evidence>
<dbReference type="EMBL" id="CAJEWN010000243">
    <property type="protein sequence ID" value="CAD2174859.1"/>
    <property type="molecule type" value="Genomic_DNA"/>
</dbReference>
<feature type="chain" id="PRO_5027975385" evidence="2">
    <location>
        <begin position="21"/>
        <end position="103"/>
    </location>
</feature>
<reference evidence="3 4" key="1">
    <citation type="submission" date="2020-08" db="EMBL/GenBank/DDBJ databases">
        <authorList>
            <person name="Koutsovoulos G."/>
            <person name="Danchin GJ E."/>
        </authorList>
    </citation>
    <scope>NUCLEOTIDE SEQUENCE [LARGE SCALE GENOMIC DNA]</scope>
</reference>